<evidence type="ECO:0000313" key="8">
    <source>
        <dbReference type="Proteomes" id="UP000194469"/>
    </source>
</evidence>
<evidence type="ECO:0000259" key="5">
    <source>
        <dbReference type="Pfam" id="PF00326"/>
    </source>
</evidence>
<evidence type="ECO:0000313" key="7">
    <source>
        <dbReference type="EMBL" id="SMQ77166.1"/>
    </source>
</evidence>
<organism evidence="7 8">
    <name type="scientific">Sphingopyxis terrae subsp. ummariensis</name>
    <dbReference type="NCBI Taxonomy" id="429001"/>
    <lineage>
        <taxon>Bacteria</taxon>
        <taxon>Pseudomonadati</taxon>
        <taxon>Pseudomonadota</taxon>
        <taxon>Alphaproteobacteria</taxon>
        <taxon>Sphingomonadales</taxon>
        <taxon>Sphingomonadaceae</taxon>
        <taxon>Sphingopyxis</taxon>
    </lineage>
</organism>
<evidence type="ECO:0000256" key="1">
    <source>
        <dbReference type="ARBA" id="ARBA00022801"/>
    </source>
</evidence>
<dbReference type="GO" id="GO:0004177">
    <property type="term" value="F:aminopeptidase activity"/>
    <property type="evidence" value="ECO:0007669"/>
    <property type="project" value="UniProtKB-KW"/>
</dbReference>
<dbReference type="InterPro" id="IPR011042">
    <property type="entry name" value="6-blade_b-propeller_TolB-like"/>
</dbReference>
<keyword evidence="7" id="KW-0645">Protease</keyword>
<dbReference type="Pfam" id="PF00326">
    <property type="entry name" value="Peptidase_S9"/>
    <property type="match status" value="1"/>
</dbReference>
<feature type="domain" description="Dipeptidylpeptidase IV N-terminal" evidence="6">
    <location>
        <begin position="221"/>
        <end position="310"/>
    </location>
</feature>
<dbReference type="Gene3D" id="3.40.50.1820">
    <property type="entry name" value="alpha/beta hydrolase"/>
    <property type="match status" value="1"/>
</dbReference>
<feature type="compositionally biased region" description="Low complexity" evidence="3">
    <location>
        <begin position="25"/>
        <end position="50"/>
    </location>
</feature>
<accession>A0A1Y6FSF9</accession>
<dbReference type="SUPFAM" id="SSF82171">
    <property type="entry name" value="DPP6 N-terminal domain-like"/>
    <property type="match status" value="1"/>
</dbReference>
<protein>
    <submittedName>
        <fullName evidence="7">Dipeptidyl aminopeptidase/acylaminoacyl peptidase</fullName>
    </submittedName>
</protein>
<evidence type="ECO:0000256" key="2">
    <source>
        <dbReference type="ARBA" id="ARBA00022825"/>
    </source>
</evidence>
<dbReference type="RefSeq" id="WP_086457400.1">
    <property type="nucleotide sequence ID" value="NZ_FXWL01000002.1"/>
</dbReference>
<gene>
    <name evidence="7" type="ORF">SAMN06295984_2576</name>
</gene>
<evidence type="ECO:0000259" key="6">
    <source>
        <dbReference type="Pfam" id="PF00930"/>
    </source>
</evidence>
<evidence type="ECO:0000256" key="4">
    <source>
        <dbReference type="SAM" id="SignalP"/>
    </source>
</evidence>
<dbReference type="EMBL" id="FXWL01000002">
    <property type="protein sequence ID" value="SMQ77166.1"/>
    <property type="molecule type" value="Genomic_DNA"/>
</dbReference>
<dbReference type="GO" id="GO:0004252">
    <property type="term" value="F:serine-type endopeptidase activity"/>
    <property type="evidence" value="ECO:0007669"/>
    <property type="project" value="TreeGrafter"/>
</dbReference>
<dbReference type="InterPro" id="IPR011659">
    <property type="entry name" value="WD40"/>
</dbReference>
<sequence length="714" mass="76204">MMRKLALLGASLLTLAAQPLYAQQGAAPEPSSAPTTTAAAQDDATGSAQTGPQRRFTGEDLFGLAAASDPQISPDGRHIAYVRRANDIMSDRAVSTIWLIDTQTGAEVPVAGRSGDAFSPRWSPDGKRLAYASTEGGSVQLWVRWMDGGEAVKLTGLPTSPSSIAWSPDGRSIAYTMLVKDDAPRFGKAPSNKPEGAKWAEPLEVHDLLTYRADGQGYIEPGFEKIFLVSATGGAPHQLTFGPYHDGGPLSWSRDGAMLYFSADRRPDWESDPLESNIYALDVASGSITQLTTRKGPDANPLVSPDGRMIAYLGFDDRLRAYENTGLYVMNRDGSNSRRIAPDWDFSVDGLAWDADGRGLYAQYDEHGETKVARIGLDGSVRTVASGLTSSGLDRPYSGGSFSVADNDAIAFTGGGPARPAEIELAAGGKTRILTDLNRTLREVKALGEVRKITAASSVDGLSIDGWLTLPPGYREGQRVPLILEIHGGPFAAYGPHFSTDNQLYAAAGYAVLSSNPRGSTSYGASFANAIDKNYPGNDYFDLMSIVDRAIDLGIADPDALFVTGGSGGGVLTSWIVGKTDRFKAAVAQKPVINWTTQALTADGPAFFGRYWIGAMPWEDQTPFWSHSPLSLVGNVKTPTMVIVGSEDYRTPVSESEQYYTALRLRGVPTVLVKVPGASHGGIAARPSQAAAKASAILAWFEKYKKGWTPAAKD</sequence>
<reference evidence="8" key="1">
    <citation type="submission" date="2017-04" db="EMBL/GenBank/DDBJ databases">
        <authorList>
            <person name="Varghese N."/>
            <person name="Submissions S."/>
        </authorList>
    </citation>
    <scope>NUCLEOTIDE SEQUENCE [LARGE SCALE GENOMIC DNA]</scope>
    <source>
        <strain evidence="8">UI2</strain>
    </source>
</reference>
<dbReference type="GeneID" id="303002892"/>
<dbReference type="Gene3D" id="2.120.10.30">
    <property type="entry name" value="TolB, C-terminal domain"/>
    <property type="match status" value="2"/>
</dbReference>
<dbReference type="Proteomes" id="UP000194469">
    <property type="component" value="Unassembled WGS sequence"/>
</dbReference>
<proteinExistence type="predicted"/>
<feature type="signal peptide" evidence="4">
    <location>
        <begin position="1"/>
        <end position="22"/>
    </location>
</feature>
<dbReference type="PANTHER" id="PTHR42776">
    <property type="entry name" value="SERINE PEPTIDASE S9 FAMILY MEMBER"/>
    <property type="match status" value="1"/>
</dbReference>
<feature type="domain" description="Peptidase S9 prolyl oligopeptidase catalytic" evidence="5">
    <location>
        <begin position="496"/>
        <end position="704"/>
    </location>
</feature>
<keyword evidence="8" id="KW-1185">Reference proteome</keyword>
<feature type="chain" id="PRO_5012441560" evidence="4">
    <location>
        <begin position="23"/>
        <end position="714"/>
    </location>
</feature>
<dbReference type="InterPro" id="IPR002469">
    <property type="entry name" value="Peptidase_S9B_N"/>
</dbReference>
<dbReference type="PANTHER" id="PTHR42776:SF27">
    <property type="entry name" value="DIPEPTIDYL PEPTIDASE FAMILY MEMBER 6"/>
    <property type="match status" value="1"/>
</dbReference>
<feature type="region of interest" description="Disordered" evidence="3">
    <location>
        <begin position="25"/>
        <end position="55"/>
    </location>
</feature>
<dbReference type="Pfam" id="PF07676">
    <property type="entry name" value="PD40"/>
    <property type="match status" value="2"/>
</dbReference>
<dbReference type="GO" id="GO:0006508">
    <property type="term" value="P:proteolysis"/>
    <property type="evidence" value="ECO:0007669"/>
    <property type="project" value="InterPro"/>
</dbReference>
<dbReference type="InterPro" id="IPR029058">
    <property type="entry name" value="AB_hydrolase_fold"/>
</dbReference>
<keyword evidence="1" id="KW-0378">Hydrolase</keyword>
<dbReference type="AlphaFoldDB" id="A0A1Y6FSF9"/>
<keyword evidence="2" id="KW-0720">Serine protease</keyword>
<keyword evidence="4" id="KW-0732">Signal</keyword>
<dbReference type="Pfam" id="PF00930">
    <property type="entry name" value="DPPIV_N"/>
    <property type="match status" value="1"/>
</dbReference>
<evidence type="ECO:0000256" key="3">
    <source>
        <dbReference type="SAM" id="MobiDB-lite"/>
    </source>
</evidence>
<keyword evidence="7" id="KW-0031">Aminopeptidase</keyword>
<dbReference type="InterPro" id="IPR001375">
    <property type="entry name" value="Peptidase_S9_cat"/>
</dbReference>
<dbReference type="SUPFAM" id="SSF53474">
    <property type="entry name" value="alpha/beta-Hydrolases"/>
    <property type="match status" value="1"/>
</dbReference>
<name>A0A1Y6FSF9_9SPHN</name>